<name>A0A1T5JJQ3_9BACT</name>
<evidence type="ECO:0000256" key="5">
    <source>
        <dbReference type="ARBA" id="ARBA00023136"/>
    </source>
</evidence>
<feature type="transmembrane region" description="Helical" evidence="6">
    <location>
        <begin position="311"/>
        <end position="328"/>
    </location>
</feature>
<evidence type="ECO:0000256" key="6">
    <source>
        <dbReference type="SAM" id="Phobius"/>
    </source>
</evidence>
<evidence type="ECO:0000256" key="4">
    <source>
        <dbReference type="ARBA" id="ARBA00022989"/>
    </source>
</evidence>
<dbReference type="GO" id="GO:0005886">
    <property type="term" value="C:plasma membrane"/>
    <property type="evidence" value="ECO:0007669"/>
    <property type="project" value="TreeGrafter"/>
</dbReference>
<organism evidence="7 8">
    <name type="scientific">Ohtaekwangia koreensis</name>
    <dbReference type="NCBI Taxonomy" id="688867"/>
    <lineage>
        <taxon>Bacteria</taxon>
        <taxon>Pseudomonadati</taxon>
        <taxon>Bacteroidota</taxon>
        <taxon>Cytophagia</taxon>
        <taxon>Cytophagales</taxon>
        <taxon>Fulvivirgaceae</taxon>
        <taxon>Ohtaekwangia</taxon>
    </lineage>
</organism>
<protein>
    <submittedName>
        <fullName evidence="7">Solute carrier family 13 (Sodium-dependent dicarboxylate transporter), member 2/3/5</fullName>
    </submittedName>
</protein>
<feature type="transmembrane region" description="Helical" evidence="6">
    <location>
        <begin position="462"/>
        <end position="486"/>
    </location>
</feature>
<evidence type="ECO:0000313" key="8">
    <source>
        <dbReference type="Proteomes" id="UP000190961"/>
    </source>
</evidence>
<dbReference type="CDD" id="cd01115">
    <property type="entry name" value="SLC13_permease"/>
    <property type="match status" value="1"/>
</dbReference>
<evidence type="ECO:0000256" key="3">
    <source>
        <dbReference type="ARBA" id="ARBA00022692"/>
    </source>
</evidence>
<accession>A0A1T5JJQ3</accession>
<dbReference type="NCBIfam" id="TIGR00785">
    <property type="entry name" value="dass"/>
    <property type="match status" value="1"/>
</dbReference>
<keyword evidence="2" id="KW-0813">Transport</keyword>
<dbReference type="AlphaFoldDB" id="A0A1T5JJQ3"/>
<dbReference type="InterPro" id="IPR031312">
    <property type="entry name" value="Na/sul_symport_CS"/>
</dbReference>
<gene>
    <name evidence="7" type="ORF">SAMN05660236_1171</name>
</gene>
<dbReference type="PROSITE" id="PS01271">
    <property type="entry name" value="NA_SULFATE"/>
    <property type="match status" value="1"/>
</dbReference>
<dbReference type="GO" id="GO:0015141">
    <property type="term" value="F:succinate transmembrane transporter activity"/>
    <property type="evidence" value="ECO:0007669"/>
    <property type="project" value="UniProtKB-ARBA"/>
</dbReference>
<dbReference type="RefSeq" id="WP_079685728.1">
    <property type="nucleotide sequence ID" value="NZ_FUZU01000001.1"/>
</dbReference>
<dbReference type="STRING" id="688867.SAMN05660236_1171"/>
<comment type="subcellular location">
    <subcellularLocation>
        <location evidence="1">Membrane</location>
        <topology evidence="1">Multi-pass membrane protein</topology>
    </subcellularLocation>
</comment>
<feature type="transmembrane region" description="Helical" evidence="6">
    <location>
        <begin position="340"/>
        <end position="359"/>
    </location>
</feature>
<feature type="transmembrane region" description="Helical" evidence="6">
    <location>
        <begin position="113"/>
        <end position="132"/>
    </location>
</feature>
<dbReference type="OrthoDB" id="9766267at2"/>
<dbReference type="PANTHER" id="PTHR10283">
    <property type="entry name" value="SOLUTE CARRIER FAMILY 13 MEMBER"/>
    <property type="match status" value="1"/>
</dbReference>
<keyword evidence="4 6" id="KW-1133">Transmembrane helix</keyword>
<sequence>MNKQLLSARVIGFFLGPLLFLFALLFIPADFISPGANKVLAVAAMMITWWVTEAVAIPVTALLPLVLFPFMNVMNPKEAALPYADPIIFLFMGGFMIAMALEKHKLHERIALNLIRITGTSGNGIIMGFMIATAFISMWISNTATAMMMLPIALSVIELVKKDKTQLPHELPKAERNFALGLMLMVGYASTLGGLATVIGTPPNVVFKGLLERFYHEKIDFGKWMLLGVPVATTLLLMTYWMITRFLFPNRLDKIEGSDKLIADKLKEIGSIKKEEKYVLAVFAITSFFWIFQEAIDTYILGKEILNDTNIAMMGGMLMFLIPVDLANKKFLLEWKDTKQMQWGILLLFGGGLCLAGGLERTGVIQVVGNWIAAQSTFNVWLVFMLITAGVVLSEFMSNVALVQIFVPVIFGIADGLKVNPILLALPVTLSASIGFMFPVATPPNAIVFSSGYIRIKDMVKAGFLLDVLSILIILLASVTLLVWIFG</sequence>
<reference evidence="7 8" key="1">
    <citation type="submission" date="2017-02" db="EMBL/GenBank/DDBJ databases">
        <authorList>
            <person name="Peterson S.W."/>
        </authorList>
    </citation>
    <scope>NUCLEOTIDE SEQUENCE [LARGE SCALE GENOMIC DNA]</scope>
    <source>
        <strain evidence="7 8">DSM 25262</strain>
    </source>
</reference>
<feature type="transmembrane region" description="Helical" evidence="6">
    <location>
        <begin position="6"/>
        <end position="27"/>
    </location>
</feature>
<feature type="transmembrane region" description="Helical" evidence="6">
    <location>
        <begin position="221"/>
        <end position="243"/>
    </location>
</feature>
<feature type="transmembrane region" description="Helical" evidence="6">
    <location>
        <begin position="138"/>
        <end position="157"/>
    </location>
</feature>
<feature type="transmembrane region" description="Helical" evidence="6">
    <location>
        <begin position="278"/>
        <end position="296"/>
    </location>
</feature>
<evidence type="ECO:0000256" key="2">
    <source>
        <dbReference type="ARBA" id="ARBA00022448"/>
    </source>
</evidence>
<evidence type="ECO:0000256" key="1">
    <source>
        <dbReference type="ARBA" id="ARBA00004141"/>
    </source>
</evidence>
<dbReference type="InterPro" id="IPR001898">
    <property type="entry name" value="SLC13A/DASS"/>
</dbReference>
<dbReference type="PANTHER" id="PTHR10283:SF82">
    <property type="entry name" value="SOLUTE CARRIER FAMILY 13 MEMBER 2"/>
    <property type="match status" value="1"/>
</dbReference>
<dbReference type="Pfam" id="PF00939">
    <property type="entry name" value="Na_sulph_symp"/>
    <property type="match status" value="1"/>
</dbReference>
<feature type="transmembrane region" description="Helical" evidence="6">
    <location>
        <begin position="178"/>
        <end position="201"/>
    </location>
</feature>
<keyword evidence="5 6" id="KW-0472">Membrane</keyword>
<keyword evidence="8" id="KW-1185">Reference proteome</keyword>
<feature type="transmembrane region" description="Helical" evidence="6">
    <location>
        <begin position="39"/>
        <end position="63"/>
    </location>
</feature>
<dbReference type="EMBL" id="FUZU01000001">
    <property type="protein sequence ID" value="SKC51639.1"/>
    <property type="molecule type" value="Genomic_DNA"/>
</dbReference>
<proteinExistence type="predicted"/>
<keyword evidence="3 6" id="KW-0812">Transmembrane</keyword>
<dbReference type="Proteomes" id="UP000190961">
    <property type="component" value="Unassembled WGS sequence"/>
</dbReference>
<feature type="transmembrane region" description="Helical" evidence="6">
    <location>
        <begin position="83"/>
        <end position="101"/>
    </location>
</feature>
<feature type="transmembrane region" description="Helical" evidence="6">
    <location>
        <begin position="371"/>
        <end position="393"/>
    </location>
</feature>
<feature type="transmembrane region" description="Helical" evidence="6">
    <location>
        <begin position="400"/>
        <end position="417"/>
    </location>
</feature>
<evidence type="ECO:0000313" key="7">
    <source>
        <dbReference type="EMBL" id="SKC51639.1"/>
    </source>
</evidence>
<feature type="transmembrane region" description="Helical" evidence="6">
    <location>
        <begin position="423"/>
        <end position="441"/>
    </location>
</feature>